<accession>A0A916THL2</accession>
<sequence>MLFARDQFARAQHEHLGDRIADYVDGLLPAEEEYRADVHLTVCEHCRYAVQQERAILAQLRSVSFDSGGHQQLMAGLLSLASTEPARPLGAAAMTPQRPAAAPRPAPAVVTCSAPPQYQSARKSMAFALVAVAGCVGVALVASTATGVARGPENPHQESPDRAALVRNLPAPQTTEVAQRRDKVSGTLTHDMPMFALVAAQQTP</sequence>
<reference evidence="5" key="2">
    <citation type="submission" date="2020-09" db="EMBL/GenBank/DDBJ databases">
        <authorList>
            <person name="Sun Q."/>
            <person name="Zhou Y."/>
        </authorList>
    </citation>
    <scope>NUCLEOTIDE SEQUENCE</scope>
    <source>
        <strain evidence="5">CGMCC 1.15085</strain>
    </source>
</reference>
<evidence type="ECO:0000256" key="1">
    <source>
        <dbReference type="ARBA" id="ARBA00023015"/>
    </source>
</evidence>
<evidence type="ECO:0000256" key="3">
    <source>
        <dbReference type="SAM" id="Phobius"/>
    </source>
</evidence>
<gene>
    <name evidence="5" type="ORF">GCM10011492_40440</name>
</gene>
<dbReference type="InterPro" id="IPR027383">
    <property type="entry name" value="Znf_put"/>
</dbReference>
<keyword evidence="6" id="KW-1185">Reference proteome</keyword>
<organism evidence="5 6">
    <name type="scientific">Flexivirga endophytica</name>
    <dbReference type="NCBI Taxonomy" id="1849103"/>
    <lineage>
        <taxon>Bacteria</taxon>
        <taxon>Bacillati</taxon>
        <taxon>Actinomycetota</taxon>
        <taxon>Actinomycetes</taxon>
        <taxon>Micrococcales</taxon>
        <taxon>Dermacoccaceae</taxon>
        <taxon>Flexivirga</taxon>
    </lineage>
</organism>
<dbReference type="Gene3D" id="1.10.10.1320">
    <property type="entry name" value="Anti-sigma factor, zinc-finger domain"/>
    <property type="match status" value="1"/>
</dbReference>
<dbReference type="EMBL" id="BMHI01000007">
    <property type="protein sequence ID" value="GGB45266.1"/>
    <property type="molecule type" value="Genomic_DNA"/>
</dbReference>
<feature type="transmembrane region" description="Helical" evidence="3">
    <location>
        <begin position="126"/>
        <end position="149"/>
    </location>
</feature>
<keyword evidence="3" id="KW-0472">Membrane</keyword>
<proteinExistence type="predicted"/>
<feature type="domain" description="Putative zinc-finger" evidence="4">
    <location>
        <begin position="18"/>
        <end position="47"/>
    </location>
</feature>
<evidence type="ECO:0000313" key="5">
    <source>
        <dbReference type="EMBL" id="GGB45266.1"/>
    </source>
</evidence>
<dbReference type="RefSeq" id="WP_229749926.1">
    <property type="nucleotide sequence ID" value="NZ_BMHI01000007.1"/>
</dbReference>
<keyword evidence="1" id="KW-0805">Transcription regulation</keyword>
<evidence type="ECO:0000259" key="4">
    <source>
        <dbReference type="Pfam" id="PF13490"/>
    </source>
</evidence>
<keyword evidence="3" id="KW-1133">Transmembrane helix</keyword>
<keyword evidence="3" id="KW-0812">Transmembrane</keyword>
<reference evidence="5" key="1">
    <citation type="journal article" date="2014" name="Int. J. Syst. Evol. Microbiol.">
        <title>Complete genome sequence of Corynebacterium casei LMG S-19264T (=DSM 44701T), isolated from a smear-ripened cheese.</title>
        <authorList>
            <consortium name="US DOE Joint Genome Institute (JGI-PGF)"/>
            <person name="Walter F."/>
            <person name="Albersmeier A."/>
            <person name="Kalinowski J."/>
            <person name="Ruckert C."/>
        </authorList>
    </citation>
    <scope>NUCLEOTIDE SEQUENCE</scope>
    <source>
        <strain evidence="5">CGMCC 1.15085</strain>
    </source>
</reference>
<evidence type="ECO:0000256" key="2">
    <source>
        <dbReference type="ARBA" id="ARBA00023163"/>
    </source>
</evidence>
<dbReference type="Proteomes" id="UP000636793">
    <property type="component" value="Unassembled WGS sequence"/>
</dbReference>
<keyword evidence="2" id="KW-0804">Transcription</keyword>
<protein>
    <recommendedName>
        <fullName evidence="4">Putative zinc-finger domain-containing protein</fullName>
    </recommendedName>
</protein>
<name>A0A916THL2_9MICO</name>
<comment type="caution">
    <text evidence="5">The sequence shown here is derived from an EMBL/GenBank/DDBJ whole genome shotgun (WGS) entry which is preliminary data.</text>
</comment>
<dbReference type="Pfam" id="PF13490">
    <property type="entry name" value="zf-HC2"/>
    <property type="match status" value="1"/>
</dbReference>
<dbReference type="InterPro" id="IPR041916">
    <property type="entry name" value="Anti_sigma_zinc_sf"/>
</dbReference>
<evidence type="ECO:0000313" key="6">
    <source>
        <dbReference type="Proteomes" id="UP000636793"/>
    </source>
</evidence>
<dbReference type="AlphaFoldDB" id="A0A916THL2"/>